<comment type="caution">
    <text evidence="1">The sequence shown here is derived from an EMBL/GenBank/DDBJ whole genome shotgun (WGS) entry which is preliminary data.</text>
</comment>
<dbReference type="EMBL" id="QUAH01000005">
    <property type="protein sequence ID" value="RFT16145.1"/>
    <property type="molecule type" value="Genomic_DNA"/>
</dbReference>
<organism evidence="1 2">
    <name type="scientific">Candidatus Saccharicenans subterraneus</name>
    <dbReference type="NCBI Taxonomy" id="2508984"/>
    <lineage>
        <taxon>Bacteria</taxon>
        <taxon>Candidatus Aminicenantota</taxon>
        <taxon>Candidatus Aminicenantia</taxon>
        <taxon>Candidatus Aminicenantales</taxon>
        <taxon>Candidatus Saccharicenantaceae</taxon>
        <taxon>Candidatus Saccharicenans</taxon>
    </lineage>
</organism>
<evidence type="ECO:0000313" key="2">
    <source>
        <dbReference type="Proteomes" id="UP000257323"/>
    </source>
</evidence>
<protein>
    <submittedName>
        <fullName evidence="1">Uncharacterized protein</fullName>
    </submittedName>
</protein>
<sequence length="48" mass="5866">MLVGEKNRKGKWRKEDEKDEKLALLYDSDFNSDFRRYIFQLPEGRDEV</sequence>
<accession>A0A3E2BN08</accession>
<reference evidence="1 2" key="1">
    <citation type="submission" date="2018-08" db="EMBL/GenBank/DDBJ databases">
        <title>Genome analysis of the thermophilic bacterium of the candidate phylum Aminicenantes from deep subsurface aquifer revealed its physiology and ecological role.</title>
        <authorList>
            <person name="Kadnikov V.V."/>
            <person name="Mardanov A.V."/>
            <person name="Beletsky A.V."/>
            <person name="Karnachuk O.V."/>
            <person name="Ravin N.V."/>
        </authorList>
    </citation>
    <scope>NUCLEOTIDE SEQUENCE [LARGE SCALE GENOMIC DNA]</scope>
    <source>
        <strain evidence="1">BY38</strain>
    </source>
</reference>
<dbReference type="Proteomes" id="UP000257323">
    <property type="component" value="Unassembled WGS sequence"/>
</dbReference>
<dbReference type="AlphaFoldDB" id="A0A3E2BN08"/>
<evidence type="ECO:0000313" key="1">
    <source>
        <dbReference type="EMBL" id="RFT16145.1"/>
    </source>
</evidence>
<name>A0A3E2BN08_9BACT</name>
<proteinExistence type="predicted"/>
<gene>
    <name evidence="1" type="ORF">OP8BY_2151</name>
</gene>